<accession>A0A101JHY7</accession>
<dbReference type="InterPro" id="IPR011055">
    <property type="entry name" value="Dup_hybrid_motif"/>
</dbReference>
<comment type="caution">
    <text evidence="5">The sequence shown here is derived from an EMBL/GenBank/DDBJ whole genome shotgun (WGS) entry which is preliminary data.</text>
</comment>
<reference evidence="5 6" key="1">
    <citation type="submission" date="2015-10" db="EMBL/GenBank/DDBJ databases">
        <title>Draft Genome Sequence of Chlorobium limicola strain Frasassi Growing under Artificial Lighting in the Frasassi Cave System.</title>
        <authorList>
            <person name="Mansor M."/>
            <person name="Macalady J."/>
        </authorList>
    </citation>
    <scope>NUCLEOTIDE SEQUENCE [LARGE SCALE GENOMIC DNA]</scope>
    <source>
        <strain evidence="5 6">Frasassi</strain>
    </source>
</reference>
<feature type="compositionally biased region" description="Basic and acidic residues" evidence="3">
    <location>
        <begin position="303"/>
        <end position="317"/>
    </location>
</feature>
<keyword evidence="2" id="KW-0175">Coiled coil</keyword>
<dbReference type="PANTHER" id="PTHR21666">
    <property type="entry name" value="PEPTIDASE-RELATED"/>
    <property type="match status" value="1"/>
</dbReference>
<dbReference type="PANTHER" id="PTHR21666:SF289">
    <property type="entry name" value="L-ALA--D-GLU ENDOPEPTIDASE"/>
    <property type="match status" value="1"/>
</dbReference>
<dbReference type="RefSeq" id="WP_059139103.1">
    <property type="nucleotide sequence ID" value="NZ_LMBR01000149.1"/>
</dbReference>
<dbReference type="OrthoDB" id="9815884at2"/>
<keyword evidence="1" id="KW-0732">Signal</keyword>
<evidence type="ECO:0000256" key="3">
    <source>
        <dbReference type="SAM" id="MobiDB-lite"/>
    </source>
</evidence>
<feature type="compositionally biased region" description="Basic and acidic residues" evidence="3">
    <location>
        <begin position="326"/>
        <end position="335"/>
    </location>
</feature>
<dbReference type="InterPro" id="IPR016047">
    <property type="entry name" value="M23ase_b-sheet_dom"/>
</dbReference>
<proteinExistence type="predicted"/>
<dbReference type="AlphaFoldDB" id="A0A101JHY7"/>
<dbReference type="Pfam" id="PF01551">
    <property type="entry name" value="Peptidase_M23"/>
    <property type="match status" value="1"/>
</dbReference>
<sequence>MPLTKKNNLLRNFCSGRLIGLFLLLLLGLVPVGTAVSAPASNTEILKIKKERQNVEATLKKLKKQLEEYQIKLSTTKKQESQSLKALENIRRQILVLEKLIRENQGYLVVLDDDIDSLNGALHTNRRTYARVSDDFRRTAVSVYKHGRQRDTEQLFSSGSVNEALLRSKYMGFFSRAVRGDVEKLQYVAVQLESNRAELQKSYQEKAAVVRDQEQQLKTYSQKGKEKEVVLEKLRQNKKQYGAQLATVMSKRRQLQSKIEGLIFAEQRAVAEEKERQRRIQEARRLEAQRLEAQRLEAQRQEARRAEAQRLEGERLQEQQQGSGNRQKDAAEPVAEKTGQAVQRKSAVKKTSKQKRESRLASRNESVVVPDVSSQEIEKVSVDFDRAFGSLPWPVRGGVVAERFGSVEDRDLRIVKTNNGIDISVPVGTSVRAVSGGKVVQIAFLPTFGNIVIIRHPNSYLTVYANLGSLSVAKNELIRSQQMIGVSGKMPEGGSVVHFEIWKGKVKQNPEKWLRR</sequence>
<dbReference type="CDD" id="cd12797">
    <property type="entry name" value="M23_peptidase"/>
    <property type="match status" value="1"/>
</dbReference>
<evidence type="ECO:0000256" key="2">
    <source>
        <dbReference type="SAM" id="Coils"/>
    </source>
</evidence>
<evidence type="ECO:0000259" key="4">
    <source>
        <dbReference type="Pfam" id="PF01551"/>
    </source>
</evidence>
<organism evidence="5 6">
    <name type="scientific">Chlorobium limicola</name>
    <dbReference type="NCBI Taxonomy" id="1092"/>
    <lineage>
        <taxon>Bacteria</taxon>
        <taxon>Pseudomonadati</taxon>
        <taxon>Chlorobiota</taxon>
        <taxon>Chlorobiia</taxon>
        <taxon>Chlorobiales</taxon>
        <taxon>Chlorobiaceae</taxon>
        <taxon>Chlorobium/Pelodictyon group</taxon>
        <taxon>Chlorobium</taxon>
    </lineage>
</organism>
<dbReference type="InterPro" id="IPR050570">
    <property type="entry name" value="Cell_wall_metabolism_enzyme"/>
</dbReference>
<dbReference type="Proteomes" id="UP000053937">
    <property type="component" value="Unassembled WGS sequence"/>
</dbReference>
<dbReference type="EMBL" id="LMBR01000149">
    <property type="protein sequence ID" value="KUL27123.1"/>
    <property type="molecule type" value="Genomic_DNA"/>
</dbReference>
<gene>
    <name evidence="5" type="ORF">ASB62_06275</name>
</gene>
<protein>
    <submittedName>
        <fullName evidence="5">Peptidase M23</fullName>
    </submittedName>
</protein>
<evidence type="ECO:0000256" key="1">
    <source>
        <dbReference type="ARBA" id="ARBA00022729"/>
    </source>
</evidence>
<dbReference type="SUPFAM" id="SSF51261">
    <property type="entry name" value="Duplicated hybrid motif"/>
    <property type="match status" value="1"/>
</dbReference>
<evidence type="ECO:0000313" key="6">
    <source>
        <dbReference type="Proteomes" id="UP000053937"/>
    </source>
</evidence>
<keyword evidence="6" id="KW-1185">Reference proteome</keyword>
<evidence type="ECO:0000313" key="5">
    <source>
        <dbReference type="EMBL" id="KUL27123.1"/>
    </source>
</evidence>
<feature type="coiled-coil region" evidence="2">
    <location>
        <begin position="45"/>
        <end position="79"/>
    </location>
</feature>
<name>A0A101JHY7_CHLLI</name>
<dbReference type="Gene3D" id="6.10.250.3150">
    <property type="match status" value="1"/>
</dbReference>
<feature type="domain" description="M23ase beta-sheet core" evidence="4">
    <location>
        <begin position="417"/>
        <end position="510"/>
    </location>
</feature>
<dbReference type="Gene3D" id="2.70.70.10">
    <property type="entry name" value="Glucose Permease (Domain IIA)"/>
    <property type="match status" value="1"/>
</dbReference>
<feature type="region of interest" description="Disordered" evidence="3">
    <location>
        <begin position="303"/>
        <end position="365"/>
    </location>
</feature>
<dbReference type="GO" id="GO:0004222">
    <property type="term" value="F:metalloendopeptidase activity"/>
    <property type="evidence" value="ECO:0007669"/>
    <property type="project" value="TreeGrafter"/>
</dbReference>